<proteinExistence type="predicted"/>
<evidence type="ECO:0000313" key="2">
    <source>
        <dbReference type="Proteomes" id="UP000567179"/>
    </source>
</evidence>
<keyword evidence="2" id="KW-1185">Reference proteome</keyword>
<gene>
    <name evidence="1" type="ORF">D9619_000345</name>
</gene>
<evidence type="ECO:0000313" key="1">
    <source>
        <dbReference type="EMBL" id="KAF5321165.1"/>
    </source>
</evidence>
<organism evidence="1 2">
    <name type="scientific">Psilocybe cf. subviscida</name>
    <dbReference type="NCBI Taxonomy" id="2480587"/>
    <lineage>
        <taxon>Eukaryota</taxon>
        <taxon>Fungi</taxon>
        <taxon>Dikarya</taxon>
        <taxon>Basidiomycota</taxon>
        <taxon>Agaricomycotina</taxon>
        <taxon>Agaricomycetes</taxon>
        <taxon>Agaricomycetidae</taxon>
        <taxon>Agaricales</taxon>
        <taxon>Agaricineae</taxon>
        <taxon>Strophariaceae</taxon>
        <taxon>Psilocybe</taxon>
    </lineage>
</organism>
<name>A0A8H5BDC2_9AGAR</name>
<dbReference type="OrthoDB" id="8170117at2759"/>
<dbReference type="AlphaFoldDB" id="A0A8H5BDC2"/>
<dbReference type="EMBL" id="JAACJJ010000028">
    <property type="protein sequence ID" value="KAF5321165.1"/>
    <property type="molecule type" value="Genomic_DNA"/>
</dbReference>
<accession>A0A8H5BDC2</accession>
<comment type="caution">
    <text evidence="1">The sequence shown here is derived from an EMBL/GenBank/DDBJ whole genome shotgun (WGS) entry which is preliminary data.</text>
</comment>
<dbReference type="Proteomes" id="UP000567179">
    <property type="component" value="Unassembled WGS sequence"/>
</dbReference>
<sequence>MSRFGSVSQSKSSFLNHHHRLDSLLRSSSLVPIVCLCHLLDSPYADLIMSSFFGLGKTRTFKPRKDVPEGTKQYQLRKYAEATLVCTI</sequence>
<reference evidence="1 2" key="1">
    <citation type="journal article" date="2020" name="ISME J.">
        <title>Uncovering the hidden diversity of litter-decomposition mechanisms in mushroom-forming fungi.</title>
        <authorList>
            <person name="Floudas D."/>
            <person name="Bentzer J."/>
            <person name="Ahren D."/>
            <person name="Johansson T."/>
            <person name="Persson P."/>
            <person name="Tunlid A."/>
        </authorList>
    </citation>
    <scope>NUCLEOTIDE SEQUENCE [LARGE SCALE GENOMIC DNA]</scope>
    <source>
        <strain evidence="1 2">CBS 101986</strain>
    </source>
</reference>
<protein>
    <submittedName>
        <fullName evidence="1">Uncharacterized protein</fullName>
    </submittedName>
</protein>